<keyword evidence="6" id="KW-0443">Lipid metabolism</keyword>
<comment type="function">
    <text evidence="6">Catalyzes the transfer of a lysyl group from L-lysyl-tRNA(Lys) to membrane-bound phosphatidylglycerol (PG), which produces lysylphosphatidylglycerol (LPG), a major component of the bacterial membrane with a positive net charge. LPG synthesis contributes to bacterial virulence as it is involved in the resistance mechanism against cationic antimicrobial peptides (CAMP) produces by the host's immune system (defensins, cathelicidins) and by the competing microorganisms.</text>
</comment>
<feature type="transmembrane region" description="Helical" evidence="6">
    <location>
        <begin position="241"/>
        <end position="264"/>
    </location>
</feature>
<feature type="transmembrane region" description="Helical" evidence="6">
    <location>
        <begin position="214"/>
        <end position="235"/>
    </location>
</feature>
<dbReference type="OrthoDB" id="2111097at2"/>
<organism evidence="7 8">
    <name type="scientific">Dethiobacter alkaliphilus AHT 1</name>
    <dbReference type="NCBI Taxonomy" id="555088"/>
    <lineage>
        <taxon>Bacteria</taxon>
        <taxon>Bacillati</taxon>
        <taxon>Bacillota</taxon>
        <taxon>Dethiobacteria</taxon>
        <taxon>Dethiobacterales</taxon>
        <taxon>Dethiobacteraceae</taxon>
        <taxon>Dethiobacter</taxon>
    </lineage>
</organism>
<gene>
    <name evidence="6" type="primary">mprF</name>
    <name evidence="7" type="ORF">DealDRAFT_0076</name>
</gene>
<evidence type="ECO:0000256" key="3">
    <source>
        <dbReference type="ARBA" id="ARBA00022692"/>
    </source>
</evidence>
<dbReference type="GO" id="GO:0046677">
    <property type="term" value="P:response to antibiotic"/>
    <property type="evidence" value="ECO:0007669"/>
    <property type="project" value="UniProtKB-KW"/>
</dbReference>
<comment type="similarity">
    <text evidence="6">Belongs to the LPG synthase family.</text>
</comment>
<keyword evidence="5 6" id="KW-0472">Membrane</keyword>
<dbReference type="eggNOG" id="COG0392">
    <property type="taxonomic scope" value="Bacteria"/>
</dbReference>
<protein>
    <recommendedName>
        <fullName evidence="6">Phosphatidylglycerol lysyltransferase</fullName>
        <ecNumber evidence="6">2.3.2.3</ecNumber>
    </recommendedName>
    <alternativeName>
        <fullName evidence="6">Lysylphosphatidylglycerol synthase</fullName>
    </alternativeName>
</protein>
<dbReference type="Pfam" id="PF03706">
    <property type="entry name" value="LPG_synthase_TM"/>
    <property type="match status" value="1"/>
</dbReference>
<dbReference type="PANTHER" id="PTHR39087">
    <property type="entry name" value="UPF0104 MEMBRANE PROTEIN MJ1595"/>
    <property type="match status" value="1"/>
</dbReference>
<dbReference type="AlphaFoldDB" id="C0GC67"/>
<dbReference type="GO" id="GO:0006629">
    <property type="term" value="P:lipid metabolic process"/>
    <property type="evidence" value="ECO:0007669"/>
    <property type="project" value="UniProtKB-KW"/>
</dbReference>
<dbReference type="EMBL" id="ACJM01000001">
    <property type="protein sequence ID" value="EEG78802.1"/>
    <property type="molecule type" value="Genomic_DNA"/>
</dbReference>
<feature type="transmembrane region" description="Helical" evidence="6">
    <location>
        <begin position="36"/>
        <end position="54"/>
    </location>
</feature>
<feature type="transmembrane region" description="Helical" evidence="6">
    <location>
        <begin position="151"/>
        <end position="171"/>
    </location>
</feature>
<feature type="transmembrane region" description="Helical" evidence="6">
    <location>
        <begin position="301"/>
        <end position="318"/>
    </location>
</feature>
<comment type="subcellular location">
    <subcellularLocation>
        <location evidence="1 6">Cell membrane</location>
        <topology evidence="1 6">Multi-pass membrane protein</topology>
    </subcellularLocation>
</comment>
<dbReference type="EC" id="2.3.2.3" evidence="6"/>
<keyword evidence="6" id="KW-0046">Antibiotic resistance</keyword>
<evidence type="ECO:0000313" key="7">
    <source>
        <dbReference type="EMBL" id="EEG78802.1"/>
    </source>
</evidence>
<evidence type="ECO:0000313" key="8">
    <source>
        <dbReference type="Proteomes" id="UP000006443"/>
    </source>
</evidence>
<evidence type="ECO:0000256" key="6">
    <source>
        <dbReference type="RuleBase" id="RU363042"/>
    </source>
</evidence>
<evidence type="ECO:0000256" key="1">
    <source>
        <dbReference type="ARBA" id="ARBA00004651"/>
    </source>
</evidence>
<evidence type="ECO:0000256" key="4">
    <source>
        <dbReference type="ARBA" id="ARBA00022989"/>
    </source>
</evidence>
<keyword evidence="3 6" id="KW-0812">Transmembrane</keyword>
<comment type="catalytic activity">
    <reaction evidence="6">
        <text>L-lysyl-tRNA(Lys) + a 1,2-diacyl-sn-glycero-3-phospho-(1'-sn-glycerol) = a 1,2-diacyl-sn-glycero-3-phospho-1'-(3'-O-L-lysyl)-sn-glycerol + tRNA(Lys)</text>
        <dbReference type="Rhea" id="RHEA:10668"/>
        <dbReference type="Rhea" id="RHEA-COMP:9696"/>
        <dbReference type="Rhea" id="RHEA-COMP:9697"/>
        <dbReference type="ChEBI" id="CHEBI:64716"/>
        <dbReference type="ChEBI" id="CHEBI:75792"/>
        <dbReference type="ChEBI" id="CHEBI:78442"/>
        <dbReference type="ChEBI" id="CHEBI:78529"/>
        <dbReference type="EC" id="2.3.2.3"/>
    </reaction>
</comment>
<evidence type="ECO:0000256" key="5">
    <source>
        <dbReference type="ARBA" id="ARBA00023136"/>
    </source>
</evidence>
<reference evidence="7 8" key="1">
    <citation type="submission" date="2009-02" db="EMBL/GenBank/DDBJ databases">
        <title>Sequencing of the draft genome and assembly of Dethiobacter alkaliphilus AHT 1.</title>
        <authorList>
            <consortium name="US DOE Joint Genome Institute (JGI-PGF)"/>
            <person name="Lucas S."/>
            <person name="Copeland A."/>
            <person name="Lapidus A."/>
            <person name="Glavina del Rio T."/>
            <person name="Dalin E."/>
            <person name="Tice H."/>
            <person name="Bruce D."/>
            <person name="Goodwin L."/>
            <person name="Pitluck S."/>
            <person name="Larimer F."/>
            <person name="Land M.L."/>
            <person name="Hauser L."/>
            <person name="Muyzer G."/>
        </authorList>
    </citation>
    <scope>NUCLEOTIDE SEQUENCE [LARGE SCALE GENOMIC DNA]</scope>
    <source>
        <strain evidence="7 8">AHT 1</strain>
    </source>
</reference>
<dbReference type="Proteomes" id="UP000006443">
    <property type="component" value="Unassembled WGS sequence"/>
</dbReference>
<dbReference type="GO" id="GO:0050071">
    <property type="term" value="F:phosphatidylglycerol lysyltransferase activity"/>
    <property type="evidence" value="ECO:0007669"/>
    <property type="project" value="UniProtKB-EC"/>
</dbReference>
<dbReference type="PANTHER" id="PTHR39087:SF2">
    <property type="entry name" value="UPF0104 MEMBRANE PROTEIN MJ1595"/>
    <property type="match status" value="1"/>
</dbReference>
<feature type="transmembrane region" description="Helical" evidence="6">
    <location>
        <begin position="121"/>
        <end position="139"/>
    </location>
</feature>
<feature type="transmembrane region" description="Helical" evidence="6">
    <location>
        <begin position="276"/>
        <end position="295"/>
    </location>
</feature>
<sequence>MKRMLLPLAGILAVICLLWFADIDQIGMHLSMVKSSTVIYACLLQLLTIFLINLQWKKAGEAIGQNIPLQKILYVNMAGAFVESVTPAVKTGGEVTKAYLFRSQMGLTSGQAVAMVSLQKAASIFTFVLINIIGMVWYLNLYGVHGHQGTVLLISLAFLLLVLALVLGLVFAPQRLIAVLCCLPLVKKARHKLTAFAESLHHCLQQALVQRRKMLGFIFLSVLVWAFFACKAYLISHALHLQASFLQIAVITYFAYMVAMVPLLPGGLGSFEGSMLFLLAPIGVPLAQGLTMALVLRFVTFWFVFILSAAYLGIYTLSQRLVPHYR</sequence>
<evidence type="ECO:0000256" key="2">
    <source>
        <dbReference type="ARBA" id="ARBA00022475"/>
    </source>
</evidence>
<dbReference type="STRING" id="555088.DealDRAFT_0076"/>
<keyword evidence="6" id="KW-0808">Transferase</keyword>
<keyword evidence="2" id="KW-1003">Cell membrane</keyword>
<dbReference type="InterPro" id="IPR022791">
    <property type="entry name" value="L-PG_synthase/AglD"/>
</dbReference>
<dbReference type="NCBIfam" id="TIGR00374">
    <property type="entry name" value="flippase-like domain"/>
    <property type="match status" value="1"/>
</dbReference>
<name>C0GC67_DETAL</name>
<keyword evidence="4 6" id="KW-1133">Transmembrane helix</keyword>
<proteinExistence type="inferred from homology"/>
<comment type="caution">
    <text evidence="7">The sequence shown here is derived from an EMBL/GenBank/DDBJ whole genome shotgun (WGS) entry which is preliminary data.</text>
</comment>
<accession>C0GC67</accession>
<dbReference type="GO" id="GO:0005886">
    <property type="term" value="C:plasma membrane"/>
    <property type="evidence" value="ECO:0007669"/>
    <property type="project" value="UniProtKB-SubCell"/>
</dbReference>
<keyword evidence="8" id="KW-1185">Reference proteome</keyword>